<proteinExistence type="predicted"/>
<dbReference type="Proteomes" id="UP001642409">
    <property type="component" value="Unassembled WGS sequence"/>
</dbReference>
<name>A0AA86UUJ7_9EUKA</name>
<dbReference type="EMBL" id="CATOUU010000990">
    <property type="protein sequence ID" value="CAI9965397.1"/>
    <property type="molecule type" value="Genomic_DNA"/>
</dbReference>
<protein>
    <submittedName>
        <fullName evidence="2">Hypothetical_protein</fullName>
    </submittedName>
</protein>
<keyword evidence="3" id="KW-1185">Reference proteome</keyword>
<dbReference type="AlphaFoldDB" id="A0AA86UUJ7"/>
<evidence type="ECO:0000313" key="2">
    <source>
        <dbReference type="EMBL" id="CAL6041087.1"/>
    </source>
</evidence>
<evidence type="ECO:0000313" key="3">
    <source>
        <dbReference type="Proteomes" id="UP001642409"/>
    </source>
</evidence>
<gene>
    <name evidence="2" type="ORF">HINF_LOCUS38740</name>
    <name evidence="1" type="ORF">HINF_LOCUS53042</name>
</gene>
<organism evidence="1">
    <name type="scientific">Hexamita inflata</name>
    <dbReference type="NCBI Taxonomy" id="28002"/>
    <lineage>
        <taxon>Eukaryota</taxon>
        <taxon>Metamonada</taxon>
        <taxon>Diplomonadida</taxon>
        <taxon>Hexamitidae</taxon>
        <taxon>Hexamitinae</taxon>
        <taxon>Hexamita</taxon>
    </lineage>
</organism>
<dbReference type="EMBL" id="CAXDID020000148">
    <property type="protein sequence ID" value="CAL6041087.1"/>
    <property type="molecule type" value="Genomic_DNA"/>
</dbReference>
<reference evidence="2 3" key="2">
    <citation type="submission" date="2024-07" db="EMBL/GenBank/DDBJ databases">
        <authorList>
            <person name="Akdeniz Z."/>
        </authorList>
    </citation>
    <scope>NUCLEOTIDE SEQUENCE [LARGE SCALE GENOMIC DNA]</scope>
</reference>
<comment type="caution">
    <text evidence="1">The sequence shown here is derived from an EMBL/GenBank/DDBJ whole genome shotgun (WGS) entry which is preliminary data.</text>
</comment>
<evidence type="ECO:0000313" key="1">
    <source>
        <dbReference type="EMBL" id="CAI9965397.1"/>
    </source>
</evidence>
<reference evidence="1" key="1">
    <citation type="submission" date="2023-06" db="EMBL/GenBank/DDBJ databases">
        <authorList>
            <person name="Kurt Z."/>
        </authorList>
    </citation>
    <scope>NUCLEOTIDE SEQUENCE</scope>
</reference>
<sequence>MNAAYYGRPLVAAIFVKLSQQKEFQEFIFKQLLTRDEQKLTCIEICQSEIDYVKYGTSLAYKKQVIQQYRKLMRRAFTWAESKGYKVDDFLKKNQQKKLQKVEKIWMIINNNLLLLKQQSQDLASHVLVQLALQQNQPLSDQQVQLYIFQLFFVFLQTYCFQMYPTHLTFVYTSSVFCTGTVSPRE</sequence>
<accession>A0AA86UUJ7</accession>